<dbReference type="InterPro" id="IPR035906">
    <property type="entry name" value="MetI-like_sf"/>
</dbReference>
<evidence type="ECO:0000313" key="12">
    <source>
        <dbReference type="EMBL" id="RIE10095.1"/>
    </source>
</evidence>
<keyword evidence="7 9" id="KW-1133">Transmembrane helix</keyword>
<evidence type="ECO:0000256" key="1">
    <source>
        <dbReference type="ARBA" id="ARBA00004651"/>
    </source>
</evidence>
<sequence length="309" mass="32962">MVAQPSRNDRREAARERAFTAASLVAAVALVATIVLFFVQLIITSRASRATFGWNFLWHSEWNPVTEKFGALPMIVGTLVTGFGALLISTPFALGIAIFLADYAGRKVAEPVKYLISLLGGLPSVIFGLWGLFVLVPLVGKFEVWFGKLVGSKALVASGTTGVGLLAAILLLAIMILPFSASLILEALLVVPTELKEGALALGATKWDTIQNVELPYVRRSTVGALVLSLGRALGETMAVTMVIGNGMKMPTSLFDPANTLASAIANQFLEATSPIYIGSLIQLALILFVIAIIINIMARIILRRGVQQ</sequence>
<feature type="transmembrane region" description="Helical" evidence="9">
    <location>
        <begin position="21"/>
        <end position="43"/>
    </location>
</feature>
<evidence type="ECO:0000256" key="10">
    <source>
        <dbReference type="RuleBase" id="RU363054"/>
    </source>
</evidence>
<name>A0A398D568_9BACT</name>
<reference evidence="14 15" key="1">
    <citation type="submission" date="2018-09" db="EMBL/GenBank/DDBJ databases">
        <title>Discovery and Ecogenomic Context for Candidatus Cryosericales, a Global Caldiserica Order Active in Thawing Permafrost.</title>
        <authorList>
            <person name="Martinez M.A."/>
            <person name="Woodcroft B.J."/>
            <person name="Ignacio Espinoza J.C."/>
            <person name="Zayed A."/>
            <person name="Singleton C.M."/>
            <person name="Boyd J."/>
            <person name="Li Y.-F."/>
            <person name="Purvine S."/>
            <person name="Maughan H."/>
            <person name="Hodgkins S.B."/>
            <person name="Anderson D."/>
            <person name="Sederholm M."/>
            <person name="Temperton B."/>
            <person name="Saleska S.R."/>
            <person name="Tyson G.W."/>
            <person name="Rich V.I."/>
        </authorList>
    </citation>
    <scope>NUCLEOTIDE SEQUENCE [LARGE SCALE GENOMIC DNA]</scope>
    <source>
        <strain evidence="13 15">SMC5</strain>
        <strain evidence="12 14">SMC6</strain>
    </source>
</reference>
<proteinExistence type="inferred from homology"/>
<feature type="transmembrane region" description="Helical" evidence="9">
    <location>
        <begin position="223"/>
        <end position="244"/>
    </location>
</feature>
<dbReference type="InterPro" id="IPR011864">
    <property type="entry name" value="Phosphate_PstC"/>
</dbReference>
<dbReference type="RefSeq" id="WP_119119327.1">
    <property type="nucleotide sequence ID" value="NZ_QXIT01000034.1"/>
</dbReference>
<evidence type="ECO:0000256" key="3">
    <source>
        <dbReference type="ARBA" id="ARBA00022448"/>
    </source>
</evidence>
<feature type="domain" description="ABC transmembrane type-1" evidence="11">
    <location>
        <begin position="75"/>
        <end position="299"/>
    </location>
</feature>
<evidence type="ECO:0000313" key="14">
    <source>
        <dbReference type="Proteomes" id="UP000266260"/>
    </source>
</evidence>
<evidence type="ECO:0000256" key="9">
    <source>
        <dbReference type="RuleBase" id="RU363032"/>
    </source>
</evidence>
<keyword evidence="4 10" id="KW-1003">Cell membrane</keyword>
<dbReference type="AlphaFoldDB" id="A0A398D568"/>
<evidence type="ECO:0000259" key="11">
    <source>
        <dbReference type="PROSITE" id="PS50928"/>
    </source>
</evidence>
<evidence type="ECO:0000256" key="2">
    <source>
        <dbReference type="ARBA" id="ARBA00007069"/>
    </source>
</evidence>
<dbReference type="Proteomes" id="UP000266260">
    <property type="component" value="Unassembled WGS sequence"/>
</dbReference>
<accession>A0A398DHQ6</accession>
<dbReference type="GO" id="GO:0006817">
    <property type="term" value="P:phosphate ion transport"/>
    <property type="evidence" value="ECO:0007669"/>
    <property type="project" value="UniProtKB-KW"/>
</dbReference>
<organism evidence="12 14">
    <name type="scientific">Candidatus Cryosericum odellii</name>
    <dbReference type="NCBI Taxonomy" id="2290917"/>
    <lineage>
        <taxon>Bacteria</taxon>
        <taxon>Pseudomonadati</taxon>
        <taxon>Caldisericota/Cryosericota group</taxon>
        <taxon>Candidatus Cryosericota</taxon>
        <taxon>Candidatus Cryosericia</taxon>
        <taxon>Candidatus Cryosericales</taxon>
        <taxon>Candidatus Cryosericaceae</taxon>
        <taxon>Candidatus Cryosericum</taxon>
    </lineage>
</organism>
<comment type="subcellular location">
    <subcellularLocation>
        <location evidence="1 9">Cell membrane</location>
        <topology evidence="1 9">Multi-pass membrane protein</topology>
    </subcellularLocation>
</comment>
<dbReference type="EMBL" id="QXIU01000046">
    <property type="protein sequence ID" value="RIE14695.1"/>
    <property type="molecule type" value="Genomic_DNA"/>
</dbReference>
<keyword evidence="5 10" id="KW-0592">Phosphate transport</keyword>
<keyword evidence="8 9" id="KW-0472">Membrane</keyword>
<evidence type="ECO:0000256" key="5">
    <source>
        <dbReference type="ARBA" id="ARBA00022592"/>
    </source>
</evidence>
<dbReference type="SUPFAM" id="SSF161098">
    <property type="entry name" value="MetI-like"/>
    <property type="match status" value="1"/>
</dbReference>
<comment type="function">
    <text evidence="10">Part of the binding-protein-dependent transport system for phosphate; probably responsible for the translocation of the substrate across the membrane.</text>
</comment>
<dbReference type="EMBL" id="QXIT01000034">
    <property type="protein sequence ID" value="RIE10095.1"/>
    <property type="molecule type" value="Genomic_DNA"/>
</dbReference>
<keyword evidence="6 9" id="KW-0812">Transmembrane</keyword>
<comment type="caution">
    <text evidence="12">The sequence shown here is derived from an EMBL/GenBank/DDBJ whole genome shotgun (WGS) entry which is preliminary data.</text>
</comment>
<feature type="transmembrane region" description="Helical" evidence="9">
    <location>
        <begin position="155"/>
        <end position="177"/>
    </location>
</feature>
<evidence type="ECO:0000256" key="7">
    <source>
        <dbReference type="ARBA" id="ARBA00022989"/>
    </source>
</evidence>
<evidence type="ECO:0000256" key="8">
    <source>
        <dbReference type="ARBA" id="ARBA00023136"/>
    </source>
</evidence>
<protein>
    <recommendedName>
        <fullName evidence="10">Phosphate transport system permease protein</fullName>
    </recommendedName>
</protein>
<dbReference type="InterPro" id="IPR000515">
    <property type="entry name" value="MetI-like"/>
</dbReference>
<feature type="transmembrane region" description="Helical" evidence="9">
    <location>
        <begin position="71"/>
        <end position="100"/>
    </location>
</feature>
<keyword evidence="3 9" id="KW-0813">Transport</keyword>
<dbReference type="GO" id="GO:0005886">
    <property type="term" value="C:plasma membrane"/>
    <property type="evidence" value="ECO:0007669"/>
    <property type="project" value="UniProtKB-SubCell"/>
</dbReference>
<evidence type="ECO:0000256" key="4">
    <source>
        <dbReference type="ARBA" id="ARBA00022475"/>
    </source>
</evidence>
<gene>
    <name evidence="12" type="primary">pstC</name>
    <name evidence="13" type="ORF">SMC5_01655</name>
    <name evidence="12" type="ORF">SMC6_01830</name>
</gene>
<dbReference type="OrthoDB" id="9807065at2"/>
<dbReference type="InterPro" id="IPR051124">
    <property type="entry name" value="Phosphate_Transport_Permease"/>
</dbReference>
<evidence type="ECO:0000256" key="6">
    <source>
        <dbReference type="ARBA" id="ARBA00022692"/>
    </source>
</evidence>
<keyword evidence="14" id="KW-1185">Reference proteome</keyword>
<feature type="transmembrane region" description="Helical" evidence="9">
    <location>
        <begin position="276"/>
        <end position="303"/>
    </location>
</feature>
<dbReference type="Gene3D" id="1.10.3720.10">
    <property type="entry name" value="MetI-like"/>
    <property type="match status" value="1"/>
</dbReference>
<comment type="similarity">
    <text evidence="2 10">Belongs to the binding-protein-dependent transport system permease family. CysTW subfamily.</text>
</comment>
<dbReference type="Pfam" id="PF00528">
    <property type="entry name" value="BPD_transp_1"/>
    <property type="match status" value="1"/>
</dbReference>
<dbReference type="CDD" id="cd06261">
    <property type="entry name" value="TM_PBP2"/>
    <property type="match status" value="1"/>
</dbReference>
<dbReference type="PROSITE" id="PS50928">
    <property type="entry name" value="ABC_TM1"/>
    <property type="match status" value="1"/>
</dbReference>
<feature type="transmembrane region" description="Helical" evidence="9">
    <location>
        <begin position="112"/>
        <end position="135"/>
    </location>
</feature>
<evidence type="ECO:0000313" key="15">
    <source>
        <dbReference type="Proteomes" id="UP000266489"/>
    </source>
</evidence>
<accession>A0A398D568</accession>
<dbReference type="PANTHER" id="PTHR30425">
    <property type="entry name" value="PHOSPHATE TRANSPORT SYSTEM PERMEASE PROTEIN PST"/>
    <property type="match status" value="1"/>
</dbReference>
<evidence type="ECO:0000313" key="13">
    <source>
        <dbReference type="EMBL" id="RIE14695.1"/>
    </source>
</evidence>
<dbReference type="Proteomes" id="UP000266489">
    <property type="component" value="Unassembled WGS sequence"/>
</dbReference>
<dbReference type="NCBIfam" id="TIGR02138">
    <property type="entry name" value="phosphate_pstC"/>
    <property type="match status" value="1"/>
</dbReference>
<dbReference type="GO" id="GO:0005315">
    <property type="term" value="F:phosphate transmembrane transporter activity"/>
    <property type="evidence" value="ECO:0007669"/>
    <property type="project" value="InterPro"/>
</dbReference>
<dbReference type="PANTHER" id="PTHR30425:SF1">
    <property type="entry name" value="PHOSPHATE TRANSPORT SYSTEM PERMEASE PROTEIN PSTC"/>
    <property type="match status" value="1"/>
</dbReference>